<protein>
    <submittedName>
        <fullName evidence="1">DUF1177 domain-containing protein</fullName>
    </submittedName>
</protein>
<name>A0ABW1CEH2_9ACTN</name>
<dbReference type="Proteomes" id="UP001596058">
    <property type="component" value="Unassembled WGS sequence"/>
</dbReference>
<dbReference type="RefSeq" id="WP_379513650.1">
    <property type="nucleotide sequence ID" value="NZ_JBHSPA010000013.1"/>
</dbReference>
<reference evidence="2" key="1">
    <citation type="journal article" date="2019" name="Int. J. Syst. Evol. Microbiol.">
        <title>The Global Catalogue of Microorganisms (GCM) 10K type strain sequencing project: providing services to taxonomists for standard genome sequencing and annotation.</title>
        <authorList>
            <consortium name="The Broad Institute Genomics Platform"/>
            <consortium name="The Broad Institute Genome Sequencing Center for Infectious Disease"/>
            <person name="Wu L."/>
            <person name="Ma J."/>
        </authorList>
    </citation>
    <scope>NUCLEOTIDE SEQUENCE [LARGE SCALE GENOMIC DNA]</scope>
    <source>
        <strain evidence="2">CCUG 53903</strain>
    </source>
</reference>
<gene>
    <name evidence="1" type="ORF">ACFPZ3_09690</name>
</gene>
<dbReference type="InterPro" id="IPR009561">
    <property type="entry name" value="DUF1177"/>
</dbReference>
<dbReference type="Pfam" id="PF06675">
    <property type="entry name" value="DUF1177"/>
    <property type="match status" value="1"/>
</dbReference>
<proteinExistence type="predicted"/>
<evidence type="ECO:0000313" key="2">
    <source>
        <dbReference type="Proteomes" id="UP001596058"/>
    </source>
</evidence>
<comment type="caution">
    <text evidence="1">The sequence shown here is derived from an EMBL/GenBank/DDBJ whole genome shotgun (WGS) entry which is preliminary data.</text>
</comment>
<evidence type="ECO:0000313" key="1">
    <source>
        <dbReference type="EMBL" id="MFC5824120.1"/>
    </source>
</evidence>
<organism evidence="1 2">
    <name type="scientific">Nonomuraea insulae</name>
    <dbReference type="NCBI Taxonomy" id="1616787"/>
    <lineage>
        <taxon>Bacteria</taxon>
        <taxon>Bacillati</taxon>
        <taxon>Actinomycetota</taxon>
        <taxon>Actinomycetes</taxon>
        <taxon>Streptosporangiales</taxon>
        <taxon>Streptosporangiaceae</taxon>
        <taxon>Nonomuraea</taxon>
    </lineage>
</organism>
<keyword evidence="2" id="KW-1185">Reference proteome</keyword>
<accession>A0ABW1CEH2</accession>
<sequence>MSWRHVIDAFELLDDPSVDGRAVAAHLRSAGAEEVVVQTIKGDKGTTDFIRTVIPGSHGRRIGGTAPTLSIVGRLGGLGARPEQIGFVSDGDGALTAIAAAAKLAVMHERGDVLAGDVVIGTHICPDAPTRPHDPVPFMDSPVEIEDMNKHEIDLTADAILSVDTTKGNRVVNHNGFALSPTVKQGWILRTSEDLLAIQQRVTGRLPVVFPLAMQDITPYGNDVHHLNSILQPATATSAPVVGVAITTETPVAGSATGATDLRSVESAVRFCIEVAKDFGRGGVSFYDRTEFDRLVSLYGEMTTLQTSGRAS</sequence>
<dbReference type="EMBL" id="JBHSPA010000013">
    <property type="protein sequence ID" value="MFC5824120.1"/>
    <property type="molecule type" value="Genomic_DNA"/>
</dbReference>